<feature type="domain" description="UspA" evidence="5">
    <location>
        <begin position="2"/>
        <end position="150"/>
    </location>
</feature>
<accession>A0A1C7PBU1</accession>
<dbReference type="SUPFAM" id="SSF52402">
    <property type="entry name" value="Adenine nucleotide alpha hydrolases-like"/>
    <property type="match status" value="1"/>
</dbReference>
<comment type="subcellular location">
    <subcellularLocation>
        <location evidence="4">Cytoplasm</location>
    </subcellularLocation>
</comment>
<keyword evidence="2" id="KW-0547">Nucleotide-binding</keyword>
<keyword evidence="3" id="KW-0067">ATP-binding</keyword>
<gene>
    <name evidence="6" type="ORF">PYTT_1190</name>
</gene>
<dbReference type="OrthoDB" id="8547832at2"/>
<dbReference type="GO" id="GO:0005737">
    <property type="term" value="C:cytoplasm"/>
    <property type="evidence" value="ECO:0007669"/>
    <property type="project" value="UniProtKB-SubCell"/>
</dbReference>
<evidence type="ECO:0000313" key="7">
    <source>
        <dbReference type="Proteomes" id="UP000176204"/>
    </source>
</evidence>
<name>A0A1C7PBU1_9BACT</name>
<dbReference type="Proteomes" id="UP000176204">
    <property type="component" value="Chromosome I"/>
</dbReference>
<proteinExistence type="inferred from homology"/>
<evidence type="ECO:0000256" key="4">
    <source>
        <dbReference type="PIRNR" id="PIRNR006276"/>
    </source>
</evidence>
<dbReference type="STRING" id="1679444.PYTT_1190"/>
<dbReference type="PANTHER" id="PTHR46268:SF27">
    <property type="entry name" value="UNIVERSAL STRESS PROTEIN RV2623"/>
    <property type="match status" value="1"/>
</dbReference>
<keyword evidence="4" id="KW-0963">Cytoplasm</keyword>
<dbReference type="KEGG" id="agl:PYTT_1190"/>
<keyword evidence="7" id="KW-1185">Reference proteome</keyword>
<dbReference type="EMBL" id="LT629973">
    <property type="protein sequence ID" value="SEH84851.1"/>
    <property type="molecule type" value="Genomic_DNA"/>
</dbReference>
<sequence length="163" mass="17866">MMKILVAIDFSDATPEVAEQAGKLARAMQGEIHLIHVVEPRIAYDVAGIFPEDVVIPKEEVGKSMTIKALSEMRLRQLAEELKDQWGVVVHSKVTDEFDTQEAIETYAEKEGADMIIVGNHSHSFLSSVFLGSVAEEVIRHAKVPVLVVPVKAFDADKQGEGA</sequence>
<evidence type="ECO:0000256" key="2">
    <source>
        <dbReference type="ARBA" id="ARBA00022741"/>
    </source>
</evidence>
<reference evidence="7" key="1">
    <citation type="submission" date="2016-09" db="EMBL/GenBank/DDBJ databases">
        <authorList>
            <person name="Koehorst J."/>
        </authorList>
    </citation>
    <scope>NUCLEOTIDE SEQUENCE [LARGE SCALE GENOMIC DNA]</scope>
</reference>
<evidence type="ECO:0000259" key="5">
    <source>
        <dbReference type="Pfam" id="PF00582"/>
    </source>
</evidence>
<dbReference type="Pfam" id="PF00582">
    <property type="entry name" value="Usp"/>
    <property type="match status" value="1"/>
</dbReference>
<dbReference type="InterPro" id="IPR006015">
    <property type="entry name" value="Universal_stress_UspA"/>
</dbReference>
<protein>
    <recommendedName>
        <fullName evidence="4">Universal stress protein</fullName>
    </recommendedName>
</protein>
<dbReference type="RefSeq" id="WP_067776095.1">
    <property type="nucleotide sequence ID" value="NZ_JACVVN010000007.1"/>
</dbReference>
<dbReference type="InterPro" id="IPR006016">
    <property type="entry name" value="UspA"/>
</dbReference>
<dbReference type="PIRSF" id="PIRSF006276">
    <property type="entry name" value="UspA"/>
    <property type="match status" value="1"/>
</dbReference>
<dbReference type="InterPro" id="IPR014729">
    <property type="entry name" value="Rossmann-like_a/b/a_fold"/>
</dbReference>
<dbReference type="Gene3D" id="3.40.50.620">
    <property type="entry name" value="HUPs"/>
    <property type="match status" value="1"/>
</dbReference>
<evidence type="ECO:0000256" key="3">
    <source>
        <dbReference type="ARBA" id="ARBA00022840"/>
    </source>
</evidence>
<dbReference type="PANTHER" id="PTHR46268">
    <property type="entry name" value="STRESS RESPONSE PROTEIN NHAX"/>
    <property type="match status" value="1"/>
</dbReference>
<evidence type="ECO:0000313" key="6">
    <source>
        <dbReference type="EMBL" id="SEH84851.1"/>
    </source>
</evidence>
<dbReference type="PRINTS" id="PR01438">
    <property type="entry name" value="UNVRSLSTRESS"/>
</dbReference>
<dbReference type="CDD" id="cd00293">
    <property type="entry name" value="USP-like"/>
    <property type="match status" value="1"/>
</dbReference>
<organism evidence="6 7">
    <name type="scientific">Akkermansia glycaniphila</name>
    <dbReference type="NCBI Taxonomy" id="1679444"/>
    <lineage>
        <taxon>Bacteria</taxon>
        <taxon>Pseudomonadati</taxon>
        <taxon>Verrucomicrobiota</taxon>
        <taxon>Verrucomicrobiia</taxon>
        <taxon>Verrucomicrobiales</taxon>
        <taxon>Akkermansiaceae</taxon>
        <taxon>Akkermansia</taxon>
    </lineage>
</organism>
<comment type="similarity">
    <text evidence="1 4">Belongs to the universal stress protein A family.</text>
</comment>
<dbReference type="GO" id="GO:0005524">
    <property type="term" value="F:ATP binding"/>
    <property type="evidence" value="ECO:0007669"/>
    <property type="project" value="UniProtKB-KW"/>
</dbReference>
<evidence type="ECO:0000256" key="1">
    <source>
        <dbReference type="ARBA" id="ARBA00008791"/>
    </source>
</evidence>
<dbReference type="AlphaFoldDB" id="A0A1C7PBU1"/>